<dbReference type="Proteomes" id="UP000008022">
    <property type="component" value="Unassembled WGS sequence"/>
</dbReference>
<feature type="region of interest" description="Disordered" evidence="1">
    <location>
        <begin position="304"/>
        <end position="413"/>
    </location>
</feature>
<feature type="transmembrane region" description="Helical" evidence="2">
    <location>
        <begin position="561"/>
        <end position="582"/>
    </location>
</feature>
<keyword evidence="4" id="KW-1185">Reference proteome</keyword>
<evidence type="ECO:0000313" key="4">
    <source>
        <dbReference type="Proteomes" id="UP000008022"/>
    </source>
</evidence>
<protein>
    <recommendedName>
        <fullName evidence="5">Protein CHLOROPLAST ENHANCING STRESS TOLERANCE, chloroplastic</fullName>
    </recommendedName>
</protein>
<keyword evidence="2" id="KW-1133">Transmembrane helix</keyword>
<dbReference type="AlphaFoldDB" id="A0A0E0N3N2"/>
<accession>A0A0E0N3N2</accession>
<feature type="compositionally biased region" description="Low complexity" evidence="1">
    <location>
        <begin position="320"/>
        <end position="332"/>
    </location>
</feature>
<dbReference type="HOGENOM" id="CLU_465715_0_0_1"/>
<evidence type="ECO:0000313" key="3">
    <source>
        <dbReference type="EnsemblPlants" id="ORUFI01G37210.1"/>
    </source>
</evidence>
<sequence length="586" mass="64119">MEVAECSEKLQFLKASASASMAYSIVQFPVKWQSIKYKLQKLCSNFQPEILNVPGDDDSCNEHVILVQFLQTAMATVTMNLTMVEGFPRHARAAPPPAPAPTARARLLPHRPPPAPNCSTLTPRLARPRRGAGQDRGVRPRLPRLRCRVARHRPPTFSSCPASHCQPPLHSLKSPASSSFAACSYPSAARGAETSPLSPTGAQYSRRRAEAAPRRGRRETRVAERRWALASWRNLHKRGADMDKLTCGAHVDPALTQQQRRTKPVSKPPRDLLQRRAHCRLGPARGAERCRTVVILANRAAAGERRCPGPNKIGGSQNGAALTTLPASSAPATSPPPRLSHTPRPNARAYSRSSRRRRRVAASLGQDEPGVSDTAVAPEGEGDSEPPASSDGAAGDIAASAEQPEASPEDLEDIRQVKRVLELLQKNRDMTFGEVKLTIMIEDPRDIERKRLLGIEDPDEITRDDLADALVEVNEGRIPENRVALQLLAKEMTEWPDLEMEAPKKKSKPGKSVYAKATDTGIDPETAAKRLNIDWDSAADLDDEEEEDDETEVPSAVGYSALYLLTAFPVIIGISVVLILFYNSLQ</sequence>
<organism evidence="3 4">
    <name type="scientific">Oryza rufipogon</name>
    <name type="common">Brownbeard rice</name>
    <name type="synonym">Asian wild rice</name>
    <dbReference type="NCBI Taxonomy" id="4529"/>
    <lineage>
        <taxon>Eukaryota</taxon>
        <taxon>Viridiplantae</taxon>
        <taxon>Streptophyta</taxon>
        <taxon>Embryophyta</taxon>
        <taxon>Tracheophyta</taxon>
        <taxon>Spermatophyta</taxon>
        <taxon>Magnoliopsida</taxon>
        <taxon>Liliopsida</taxon>
        <taxon>Poales</taxon>
        <taxon>Poaceae</taxon>
        <taxon>BOP clade</taxon>
        <taxon>Oryzoideae</taxon>
        <taxon>Oryzeae</taxon>
        <taxon>Oryzinae</taxon>
        <taxon>Oryza</taxon>
    </lineage>
</organism>
<name>A0A0E0N3N2_ORYRU</name>
<reference evidence="3" key="2">
    <citation type="submission" date="2015-06" db="UniProtKB">
        <authorList>
            <consortium name="EnsemblPlants"/>
        </authorList>
    </citation>
    <scope>IDENTIFICATION</scope>
</reference>
<evidence type="ECO:0000256" key="2">
    <source>
        <dbReference type="SAM" id="Phobius"/>
    </source>
</evidence>
<reference evidence="4" key="1">
    <citation type="submission" date="2013-06" db="EMBL/GenBank/DDBJ databases">
        <authorList>
            <person name="Zhao Q."/>
        </authorList>
    </citation>
    <scope>NUCLEOTIDE SEQUENCE</scope>
    <source>
        <strain evidence="4">cv. W1943</strain>
    </source>
</reference>
<dbReference type="eggNOG" id="ENOG502QRUJ">
    <property type="taxonomic scope" value="Eukaryota"/>
</dbReference>
<dbReference type="GO" id="GO:0048564">
    <property type="term" value="P:photosystem I assembly"/>
    <property type="evidence" value="ECO:0007669"/>
    <property type="project" value="InterPro"/>
</dbReference>
<evidence type="ECO:0000256" key="1">
    <source>
        <dbReference type="SAM" id="MobiDB-lite"/>
    </source>
</evidence>
<feature type="region of interest" description="Disordered" evidence="1">
    <location>
        <begin position="253"/>
        <end position="274"/>
    </location>
</feature>
<keyword evidence="2" id="KW-0472">Membrane</keyword>
<feature type="region of interest" description="Disordered" evidence="1">
    <location>
        <begin position="92"/>
        <end position="221"/>
    </location>
</feature>
<feature type="region of interest" description="Disordered" evidence="1">
    <location>
        <begin position="500"/>
        <end position="519"/>
    </location>
</feature>
<keyword evidence="2" id="KW-0812">Transmembrane</keyword>
<evidence type="ECO:0008006" key="5">
    <source>
        <dbReference type="Google" id="ProtNLM"/>
    </source>
</evidence>
<dbReference type="InterPro" id="IPR040340">
    <property type="entry name" value="CEST/Y3IP1"/>
</dbReference>
<dbReference type="GO" id="GO:0080183">
    <property type="term" value="P:response to photooxidative stress"/>
    <property type="evidence" value="ECO:0007669"/>
    <property type="project" value="InterPro"/>
</dbReference>
<feature type="compositionally biased region" description="Low complexity" evidence="1">
    <location>
        <begin position="388"/>
        <end position="406"/>
    </location>
</feature>
<dbReference type="PANTHER" id="PTHR33672">
    <property type="entry name" value="YCF3-INTERACTING PROTEIN 1, CHLOROPLASTIC"/>
    <property type="match status" value="1"/>
</dbReference>
<feature type="compositionally biased region" description="Basic residues" evidence="1">
    <location>
        <begin position="139"/>
        <end position="154"/>
    </location>
</feature>
<proteinExistence type="predicted"/>
<dbReference type="STRING" id="4529.A0A0E0N3N2"/>
<feature type="compositionally biased region" description="Basic and acidic residues" evidence="1">
    <location>
        <begin position="207"/>
        <end position="221"/>
    </location>
</feature>
<dbReference type="GO" id="GO:0009535">
    <property type="term" value="C:chloroplast thylakoid membrane"/>
    <property type="evidence" value="ECO:0007669"/>
    <property type="project" value="InterPro"/>
</dbReference>
<dbReference type="Gramene" id="ORUFI01G37210.1">
    <property type="protein sequence ID" value="ORUFI01G37210.1"/>
    <property type="gene ID" value="ORUFI01G37210"/>
</dbReference>
<dbReference type="EnsemblPlants" id="ORUFI01G37210.1">
    <property type="protein sequence ID" value="ORUFI01G37210.1"/>
    <property type="gene ID" value="ORUFI01G37210"/>
</dbReference>
<dbReference type="PANTHER" id="PTHR33672:SF3">
    <property type="entry name" value="YCF3-INTERACTING PROTEIN 1, CHLOROPLASTIC"/>
    <property type="match status" value="1"/>
</dbReference>